<dbReference type="HAMAP" id="MF_00688">
    <property type="entry name" value="Leu_Phe_trans"/>
    <property type="match status" value="1"/>
</dbReference>
<evidence type="ECO:0000256" key="2">
    <source>
        <dbReference type="ARBA" id="ARBA00022679"/>
    </source>
</evidence>
<evidence type="ECO:0000256" key="1">
    <source>
        <dbReference type="ARBA" id="ARBA00022490"/>
    </source>
</evidence>
<dbReference type="Gene3D" id="3.40.630.70">
    <property type="entry name" value="Leucyl/phenylalanyl-tRNA-protein transferase, C-terminal domain"/>
    <property type="match status" value="1"/>
</dbReference>
<evidence type="ECO:0000256" key="4">
    <source>
        <dbReference type="HAMAP-Rule" id="MF_00688"/>
    </source>
</evidence>
<evidence type="ECO:0000256" key="3">
    <source>
        <dbReference type="ARBA" id="ARBA00023315"/>
    </source>
</evidence>
<dbReference type="InterPro" id="IPR004616">
    <property type="entry name" value="Leu/Phe-tRNA_Trfase"/>
</dbReference>
<accession>A0ABW2ARV8</accession>
<dbReference type="SUPFAM" id="SSF55729">
    <property type="entry name" value="Acyl-CoA N-acyltransferases (Nat)"/>
    <property type="match status" value="1"/>
</dbReference>
<comment type="similarity">
    <text evidence="4">Belongs to the L/F-transferase family.</text>
</comment>
<evidence type="ECO:0000313" key="5">
    <source>
        <dbReference type="EMBL" id="MFC6713528.1"/>
    </source>
</evidence>
<comment type="catalytic activity">
    <reaction evidence="4">
        <text>N-terminal L-arginyl-[protein] + L-leucyl-tRNA(Leu) = N-terminal L-leucyl-L-arginyl-[protein] + tRNA(Leu) + H(+)</text>
        <dbReference type="Rhea" id="RHEA:50416"/>
        <dbReference type="Rhea" id="RHEA-COMP:9613"/>
        <dbReference type="Rhea" id="RHEA-COMP:9622"/>
        <dbReference type="Rhea" id="RHEA-COMP:12672"/>
        <dbReference type="Rhea" id="RHEA-COMP:12673"/>
        <dbReference type="ChEBI" id="CHEBI:15378"/>
        <dbReference type="ChEBI" id="CHEBI:64719"/>
        <dbReference type="ChEBI" id="CHEBI:78442"/>
        <dbReference type="ChEBI" id="CHEBI:78494"/>
        <dbReference type="ChEBI" id="CHEBI:133044"/>
        <dbReference type="EC" id="2.3.2.6"/>
    </reaction>
</comment>
<organism evidence="5 6">
    <name type="scientific">Branchiibius cervicis</name>
    <dbReference type="NCBI Taxonomy" id="908252"/>
    <lineage>
        <taxon>Bacteria</taxon>
        <taxon>Bacillati</taxon>
        <taxon>Actinomycetota</taxon>
        <taxon>Actinomycetes</taxon>
        <taxon>Micrococcales</taxon>
        <taxon>Dermacoccaceae</taxon>
        <taxon>Branchiibius</taxon>
    </lineage>
</organism>
<proteinExistence type="inferred from homology"/>
<dbReference type="EMBL" id="JBHSWJ010000002">
    <property type="protein sequence ID" value="MFC6713528.1"/>
    <property type="molecule type" value="Genomic_DNA"/>
</dbReference>
<keyword evidence="6" id="KW-1185">Reference proteome</keyword>
<dbReference type="InterPro" id="IPR042221">
    <property type="entry name" value="Leu/Phe-tRNA_Trfase_N"/>
</dbReference>
<dbReference type="NCBIfam" id="TIGR00667">
    <property type="entry name" value="aat"/>
    <property type="match status" value="1"/>
</dbReference>
<dbReference type="PANTHER" id="PTHR30098:SF2">
    <property type="entry name" value="LEUCYL_PHENYLALANYL-TRNA--PROTEIN TRANSFERASE"/>
    <property type="match status" value="1"/>
</dbReference>
<reference evidence="6" key="1">
    <citation type="journal article" date="2019" name="Int. J. Syst. Evol. Microbiol.">
        <title>The Global Catalogue of Microorganisms (GCM) 10K type strain sequencing project: providing services to taxonomists for standard genome sequencing and annotation.</title>
        <authorList>
            <consortium name="The Broad Institute Genomics Platform"/>
            <consortium name="The Broad Institute Genome Sequencing Center for Infectious Disease"/>
            <person name="Wu L."/>
            <person name="Ma J."/>
        </authorList>
    </citation>
    <scope>NUCLEOTIDE SEQUENCE [LARGE SCALE GENOMIC DNA]</scope>
    <source>
        <strain evidence="6">NBRC 106593</strain>
    </source>
</reference>
<evidence type="ECO:0000313" key="6">
    <source>
        <dbReference type="Proteomes" id="UP001596356"/>
    </source>
</evidence>
<dbReference type="InterPro" id="IPR042203">
    <property type="entry name" value="Leu/Phe-tRNA_Trfase_C"/>
</dbReference>
<keyword evidence="1 4" id="KW-0963">Cytoplasm</keyword>
<gene>
    <name evidence="4 5" type="primary">aat</name>
    <name evidence="5" type="ORF">ACFQBT_06640</name>
</gene>
<protein>
    <recommendedName>
        <fullName evidence="4">Leucyl/phenylalanyl-tRNA--protein transferase</fullName>
        <ecNumber evidence="4">2.3.2.6</ecNumber>
    </recommendedName>
    <alternativeName>
        <fullName evidence="4">L/F-transferase</fullName>
    </alternativeName>
    <alternativeName>
        <fullName evidence="4">Leucyltransferase</fullName>
    </alternativeName>
    <alternativeName>
        <fullName evidence="4">Phenyalanyltransferase</fullName>
    </alternativeName>
</protein>
<comment type="subcellular location">
    <subcellularLocation>
        <location evidence="4">Cytoplasm</location>
    </subcellularLocation>
</comment>
<dbReference type="Pfam" id="PF03588">
    <property type="entry name" value="Leu_Phe_trans"/>
    <property type="match status" value="1"/>
</dbReference>
<name>A0ABW2ARV8_9MICO</name>
<sequence>MPARPPYPPIEPPPTGWRLAEAVDRNQDLLASGADLAPGTLLSAYRLGLFPMGLGPQGAEPIGWWSPVRRGVLTPGDHHVQRSLRRTARRFRVSVDEAFDEVVAACADSSREGRWITPAIADAYRTLHDLGWAHSVEVWSGAELAGGLYGVSIGGFFAGESMFHRRTDAGKVALWALADAVLAHPDGLIDVQWQTEHLQTQGVREVSRQRYLELLPAALGAPVPLLLRGEPAEAGLMPTRDR</sequence>
<dbReference type="Proteomes" id="UP001596356">
    <property type="component" value="Unassembled WGS sequence"/>
</dbReference>
<dbReference type="InterPro" id="IPR016181">
    <property type="entry name" value="Acyl_CoA_acyltransferase"/>
</dbReference>
<dbReference type="PANTHER" id="PTHR30098">
    <property type="entry name" value="LEUCYL/PHENYLALANYL-TRNA--PROTEIN TRANSFERASE"/>
    <property type="match status" value="1"/>
</dbReference>
<dbReference type="GO" id="GO:0008914">
    <property type="term" value="F:leucyl-tRNA--protein transferase activity"/>
    <property type="evidence" value="ECO:0007669"/>
    <property type="project" value="UniProtKB-EC"/>
</dbReference>
<dbReference type="RefSeq" id="WP_377821353.1">
    <property type="nucleotide sequence ID" value="NZ_JBHSWJ010000002.1"/>
</dbReference>
<comment type="catalytic activity">
    <reaction evidence="4">
        <text>N-terminal L-lysyl-[protein] + L-leucyl-tRNA(Leu) = N-terminal L-leucyl-L-lysyl-[protein] + tRNA(Leu) + H(+)</text>
        <dbReference type="Rhea" id="RHEA:12340"/>
        <dbReference type="Rhea" id="RHEA-COMP:9613"/>
        <dbReference type="Rhea" id="RHEA-COMP:9622"/>
        <dbReference type="Rhea" id="RHEA-COMP:12670"/>
        <dbReference type="Rhea" id="RHEA-COMP:12671"/>
        <dbReference type="ChEBI" id="CHEBI:15378"/>
        <dbReference type="ChEBI" id="CHEBI:65249"/>
        <dbReference type="ChEBI" id="CHEBI:78442"/>
        <dbReference type="ChEBI" id="CHEBI:78494"/>
        <dbReference type="ChEBI" id="CHEBI:133043"/>
        <dbReference type="EC" id="2.3.2.6"/>
    </reaction>
</comment>
<keyword evidence="3 4" id="KW-0012">Acyltransferase</keyword>
<keyword evidence="2 4" id="KW-0808">Transferase</keyword>
<dbReference type="Gene3D" id="3.30.70.3550">
    <property type="entry name" value="Leucyl/phenylalanyl-tRNA-protein transferase, N-terminal domain"/>
    <property type="match status" value="1"/>
</dbReference>
<comment type="catalytic activity">
    <reaction evidence="4">
        <text>L-phenylalanyl-tRNA(Phe) + an N-terminal L-alpha-aminoacyl-[protein] = an N-terminal L-phenylalanyl-L-alpha-aminoacyl-[protein] + tRNA(Phe)</text>
        <dbReference type="Rhea" id="RHEA:43632"/>
        <dbReference type="Rhea" id="RHEA-COMP:9668"/>
        <dbReference type="Rhea" id="RHEA-COMP:9699"/>
        <dbReference type="Rhea" id="RHEA-COMP:10636"/>
        <dbReference type="Rhea" id="RHEA-COMP:10637"/>
        <dbReference type="ChEBI" id="CHEBI:78442"/>
        <dbReference type="ChEBI" id="CHEBI:78531"/>
        <dbReference type="ChEBI" id="CHEBI:78597"/>
        <dbReference type="ChEBI" id="CHEBI:83561"/>
        <dbReference type="EC" id="2.3.2.6"/>
    </reaction>
</comment>
<comment type="caution">
    <text evidence="5">The sequence shown here is derived from an EMBL/GenBank/DDBJ whole genome shotgun (WGS) entry which is preliminary data.</text>
</comment>
<comment type="function">
    <text evidence="4">Functions in the N-end rule pathway of protein degradation where it conjugates Leu, Phe and, less efficiently, Met from aminoacyl-tRNAs to the N-termini of proteins containing an N-terminal arginine or lysine.</text>
</comment>
<dbReference type="EC" id="2.3.2.6" evidence="4"/>